<dbReference type="Gene3D" id="2.40.10.310">
    <property type="match status" value="1"/>
</dbReference>
<comment type="function">
    <text evidence="8">Involved in the biogenesis of the 60S ribosomal subunit. May play a part in the quality control of pre-60S particles.</text>
</comment>
<evidence type="ECO:0000256" key="9">
    <source>
        <dbReference type="SAM" id="MobiDB-lite"/>
    </source>
</evidence>
<dbReference type="PANTHER" id="PTHR12642">
    <property type="entry name" value="RIBOSOME BIOGENESIS PROTEIN NSA2 HOMOLOG"/>
    <property type="match status" value="1"/>
</dbReference>
<evidence type="ECO:0000256" key="6">
    <source>
        <dbReference type="ARBA" id="ARBA00023242"/>
    </source>
</evidence>
<keyword evidence="8" id="KW-0687">Ribonucleoprotein</keyword>
<keyword evidence="4 8" id="KW-0690">Ribosome biogenesis</keyword>
<comment type="subunit">
    <text evidence="3 8">Component of the pre-66S ribosomal particle.</text>
</comment>
<dbReference type="Pfam" id="PF01201">
    <property type="entry name" value="Ribosomal_S8e"/>
    <property type="match status" value="1"/>
</dbReference>
<evidence type="ECO:0000256" key="4">
    <source>
        <dbReference type="ARBA" id="ARBA00022517"/>
    </source>
</evidence>
<gene>
    <name evidence="10" type="ORF">TCMB3V08_LOCUS7911</name>
</gene>
<evidence type="ECO:0000256" key="3">
    <source>
        <dbReference type="ARBA" id="ARBA00011187"/>
    </source>
</evidence>
<reference evidence="10" key="1">
    <citation type="submission" date="2020-11" db="EMBL/GenBank/DDBJ databases">
        <authorList>
            <person name="Tran Van P."/>
        </authorList>
    </citation>
    <scope>NUCLEOTIDE SEQUENCE</scope>
</reference>
<dbReference type="AlphaFoldDB" id="A0A7R9J9Z8"/>
<dbReference type="InterPro" id="IPR039411">
    <property type="entry name" value="NSA2_fam"/>
</dbReference>
<dbReference type="GO" id="GO:0006364">
    <property type="term" value="P:rRNA processing"/>
    <property type="evidence" value="ECO:0007669"/>
    <property type="project" value="UniProtKB-KW"/>
</dbReference>
<feature type="region of interest" description="Disordered" evidence="9">
    <location>
        <begin position="1"/>
        <end position="77"/>
    </location>
</feature>
<feature type="compositionally biased region" description="Basic and acidic residues" evidence="9">
    <location>
        <begin position="118"/>
        <end position="128"/>
    </location>
</feature>
<comment type="similarity">
    <text evidence="2 8">Belongs to the eukaryotic ribosomal protein eS8 family. Ribosome biogenesis protein NSA2 subfamily.</text>
</comment>
<feature type="region of interest" description="Disordered" evidence="9">
    <location>
        <begin position="101"/>
        <end position="128"/>
    </location>
</feature>
<feature type="compositionally biased region" description="Basic and acidic residues" evidence="9">
    <location>
        <begin position="30"/>
        <end position="56"/>
    </location>
</feature>
<dbReference type="GO" id="GO:0042273">
    <property type="term" value="P:ribosomal large subunit biogenesis"/>
    <property type="evidence" value="ECO:0007669"/>
    <property type="project" value="UniProtKB-ARBA"/>
</dbReference>
<keyword evidence="6 8" id="KW-0539">Nucleus</keyword>
<evidence type="ECO:0000256" key="2">
    <source>
        <dbReference type="ARBA" id="ARBA00005424"/>
    </source>
</evidence>
<keyword evidence="5 8" id="KW-0698">rRNA processing</keyword>
<evidence type="ECO:0000313" key="10">
    <source>
        <dbReference type="EMBL" id="CAD7575315.1"/>
    </source>
</evidence>
<protein>
    <recommendedName>
        <fullName evidence="7 8">Ribosome biogenesis protein NSA2 homolog</fullName>
    </recommendedName>
</protein>
<dbReference type="GO" id="GO:0030684">
    <property type="term" value="C:preribosome"/>
    <property type="evidence" value="ECO:0007669"/>
    <property type="project" value="UniProtKB-ARBA"/>
</dbReference>
<evidence type="ECO:0000256" key="1">
    <source>
        <dbReference type="ARBA" id="ARBA00004604"/>
    </source>
</evidence>
<evidence type="ECO:0000256" key="8">
    <source>
        <dbReference type="RuleBase" id="RU367114"/>
    </source>
</evidence>
<dbReference type="EMBL" id="OE183102">
    <property type="protein sequence ID" value="CAD7575315.1"/>
    <property type="molecule type" value="Genomic_DNA"/>
</dbReference>
<feature type="compositionally biased region" description="Polar residues" evidence="9">
    <location>
        <begin position="16"/>
        <end position="29"/>
    </location>
</feature>
<name>A0A7R9J9Z8_TIMCA</name>
<dbReference type="GO" id="GO:0005730">
    <property type="term" value="C:nucleolus"/>
    <property type="evidence" value="ECO:0007669"/>
    <property type="project" value="UniProtKB-SubCell"/>
</dbReference>
<proteinExistence type="inferred from homology"/>
<dbReference type="InterPro" id="IPR022309">
    <property type="entry name" value="Ribosomal_Se8/biogenesis_NSA2"/>
</dbReference>
<dbReference type="FunFam" id="2.40.10.310:FF:000001">
    <property type="entry name" value="NSA2, ribosome biogenesis homolog"/>
    <property type="match status" value="1"/>
</dbReference>
<accession>A0A7R9J9Z8</accession>
<comment type="subcellular location">
    <subcellularLocation>
        <location evidence="1 8">Nucleus</location>
        <location evidence="1 8">Nucleolus</location>
    </subcellularLocation>
</comment>
<evidence type="ECO:0000256" key="7">
    <source>
        <dbReference type="ARBA" id="ARBA00068584"/>
    </source>
</evidence>
<evidence type="ECO:0000256" key="5">
    <source>
        <dbReference type="ARBA" id="ARBA00022552"/>
    </source>
</evidence>
<feature type="compositionally biased region" description="Basic and acidic residues" evidence="9">
    <location>
        <begin position="102"/>
        <end position="111"/>
    </location>
</feature>
<dbReference type="CDD" id="cd11381">
    <property type="entry name" value="NSA2"/>
    <property type="match status" value="1"/>
</dbReference>
<organism evidence="10">
    <name type="scientific">Timema californicum</name>
    <name type="common">California timema</name>
    <name type="synonym">Walking stick</name>
    <dbReference type="NCBI Taxonomy" id="61474"/>
    <lineage>
        <taxon>Eukaryota</taxon>
        <taxon>Metazoa</taxon>
        <taxon>Ecdysozoa</taxon>
        <taxon>Arthropoda</taxon>
        <taxon>Hexapoda</taxon>
        <taxon>Insecta</taxon>
        <taxon>Pterygota</taxon>
        <taxon>Neoptera</taxon>
        <taxon>Polyneoptera</taxon>
        <taxon>Phasmatodea</taxon>
        <taxon>Timematodea</taxon>
        <taxon>Timematoidea</taxon>
        <taxon>Timematidae</taxon>
        <taxon>Timema</taxon>
    </lineage>
</organism>
<sequence>MNKVSGVSSRLAASGLPSSSTQARITSKYISRDWRKDRDRARTTLDDILLDPRIDDGSAGTSDARREQDSGENQNQELRHIQHAAARTRPAHRMMRSCGRRISIEDPEKMQDPPVTRQQRDPVNRDSAPEDVIEDDEISMAGSDGSINPTVSKEYINLFRDEEEGDAMPQNEYIERHRKLHGRRLDYEERKRKREAREPHKNAEKARKLRGLKAKMYNKQRRNLKIQMKRKIKMHEEKAGKASSEMPSDGALPVYLLDREMQNRSKVLSNMIKQKRKEKAGKWDVPIPKVRAQADSEVFRVLRTGKSRRKAWKRMVTKVTFVGEGFTRKPPKFERFIRPMALRFKKAHVTHPELKATFCLPLLGVKKNPSSPMYTSLGVITKGTVIEVNISELGLVTQAGKVVWGKYAQVTNHPENDGCINAVLIV</sequence>